<evidence type="ECO:0000313" key="1">
    <source>
        <dbReference type="EMBL" id="ADG72460.1"/>
    </source>
</evidence>
<organism evidence="1 2">
    <name type="scientific">Brachyspira murdochii (strain ATCC 51284 / DSM 12563 / 56-150)</name>
    <name type="common">Serpulina murdochii</name>
    <dbReference type="NCBI Taxonomy" id="526224"/>
    <lineage>
        <taxon>Bacteria</taxon>
        <taxon>Pseudomonadati</taxon>
        <taxon>Spirochaetota</taxon>
        <taxon>Spirochaetia</taxon>
        <taxon>Brachyspirales</taxon>
        <taxon>Brachyspiraceae</taxon>
        <taxon>Brachyspira</taxon>
    </lineage>
</organism>
<accession>D5U5I3</accession>
<proteinExistence type="predicted"/>
<dbReference type="Gene3D" id="2.40.10.410">
    <property type="entry name" value="FlgT, C-terminal domain"/>
    <property type="match status" value="1"/>
</dbReference>
<evidence type="ECO:0000313" key="2">
    <source>
        <dbReference type="Proteomes" id="UP000001915"/>
    </source>
</evidence>
<dbReference type="EMBL" id="CP001959">
    <property type="protein sequence ID" value="ADG72460.1"/>
    <property type="molecule type" value="Genomic_DNA"/>
</dbReference>
<dbReference type="AlphaFoldDB" id="D5U5I3"/>
<reference evidence="1 2" key="1">
    <citation type="journal article" date="2010" name="Stand. Genomic Sci.">
        <title>Complete genome sequence of Brachyspira murdochii type strain (56-150).</title>
        <authorList>
            <person name="Pati A."/>
            <person name="Sikorski J."/>
            <person name="Gronow S."/>
            <person name="Munk C."/>
            <person name="Lapidus A."/>
            <person name="Copeland A."/>
            <person name="Glavina Del Tio T."/>
            <person name="Nolan M."/>
            <person name="Lucas S."/>
            <person name="Chen F."/>
            <person name="Tice H."/>
            <person name="Cheng J.F."/>
            <person name="Han C."/>
            <person name="Detter J.C."/>
            <person name="Bruce D."/>
            <person name="Tapia R."/>
            <person name="Goodwin L."/>
            <person name="Pitluck S."/>
            <person name="Liolios K."/>
            <person name="Ivanova N."/>
            <person name="Mavromatis K."/>
            <person name="Mikhailova N."/>
            <person name="Chen A."/>
            <person name="Palaniappan K."/>
            <person name="Land M."/>
            <person name="Hauser L."/>
            <person name="Chang Y.J."/>
            <person name="Jeffries C.D."/>
            <person name="Spring S."/>
            <person name="Rohde M."/>
            <person name="Goker M."/>
            <person name="Bristow J."/>
            <person name="Eisen J.A."/>
            <person name="Markowitz V."/>
            <person name="Hugenholtz P."/>
            <person name="Kyrpides N.C."/>
            <person name="Klenk H.P."/>
        </authorList>
    </citation>
    <scope>NUCLEOTIDE SEQUENCE [LARGE SCALE GENOMIC DNA]</scope>
    <source>
        <strain evidence="2">ATCC 51284 / DSM 12563 / 56-150</strain>
    </source>
</reference>
<dbReference type="RefSeq" id="WP_013114798.1">
    <property type="nucleotide sequence ID" value="NC_014150.1"/>
</dbReference>
<protein>
    <submittedName>
        <fullName evidence="1">Uncharacterized protein</fullName>
    </submittedName>
</protein>
<dbReference type="HOGENOM" id="CLU_728957_0_0_12"/>
<dbReference type="OrthoDB" id="306324at2"/>
<name>D5U5I3_BRAM5</name>
<dbReference type="KEGG" id="brm:Bmur_2389"/>
<dbReference type="InterPro" id="IPR038165">
    <property type="entry name" value="FlgT_C_sf"/>
</dbReference>
<dbReference type="Proteomes" id="UP000001915">
    <property type="component" value="Chromosome"/>
</dbReference>
<sequence length="326" mass="37074">MFFFKSKIILSMILIYSINIYSITLTILPFTSENEEWINEYKVDDGIPRVLQDSLINTKMFNVTDYDLLVSYFSSYDIVLSYKSLATNLQIASDFIKETFNSDYIITGEILDFNLKKGGKDSANVKFRVNLLDINSLRTIKSFTDTGTYTLPNNSQVYSAEDALFNETALGRASAIALNKTALSISGFLGNPPLTGIITRVDNNQIYINLGKKNNIKKGDEFNIYKLEKILELPSSNQMNIATNISNSPKISSQTSQKNAGYVSVRTNEKGDIWYTSEMLYKYRYYKNIENLITSAKVIETYDNFAVLESKDHDKIEPMMIVKIKN</sequence>
<dbReference type="STRING" id="526224.Bmur_2389"/>
<gene>
    <name evidence="1" type="ordered locus">Bmur_2389</name>
</gene>